<reference evidence="2" key="1">
    <citation type="journal article" date="2020" name="mSystems">
        <title>Genome- and Community-Level Interaction Insights into Carbon Utilization and Element Cycling Functions of Hydrothermarchaeota in Hydrothermal Sediment.</title>
        <authorList>
            <person name="Zhou Z."/>
            <person name="Liu Y."/>
            <person name="Xu W."/>
            <person name="Pan J."/>
            <person name="Luo Z.H."/>
            <person name="Li M."/>
        </authorList>
    </citation>
    <scope>NUCLEOTIDE SEQUENCE [LARGE SCALE GENOMIC DNA]</scope>
    <source>
        <strain evidence="2">SpSt-102</strain>
    </source>
</reference>
<keyword evidence="1" id="KW-0812">Transmembrane</keyword>
<comment type="caution">
    <text evidence="2">The sequence shown here is derived from an EMBL/GenBank/DDBJ whole genome shotgun (WGS) entry which is preliminary data.</text>
</comment>
<keyword evidence="1" id="KW-0472">Membrane</keyword>
<organism evidence="2">
    <name type="scientific">Caldicellulosiruptor owensensis</name>
    <dbReference type="NCBI Taxonomy" id="55205"/>
    <lineage>
        <taxon>Bacteria</taxon>
        <taxon>Bacillati</taxon>
        <taxon>Bacillota</taxon>
        <taxon>Bacillota incertae sedis</taxon>
        <taxon>Caldicellulosiruptorales</taxon>
        <taxon>Caldicellulosiruptoraceae</taxon>
        <taxon>Caldicellulosiruptor</taxon>
    </lineage>
</organism>
<protein>
    <recommendedName>
        <fullName evidence="3">Stage II sporulation protein M</fullName>
    </recommendedName>
</protein>
<proteinExistence type="predicted"/>
<gene>
    <name evidence="2" type="ORF">ENL71_04340</name>
</gene>
<keyword evidence="1" id="KW-1133">Transmembrane helix</keyword>
<dbReference type="AlphaFoldDB" id="A0A7C5V174"/>
<dbReference type="EMBL" id="DRUZ01000055">
    <property type="protein sequence ID" value="HHS01746.1"/>
    <property type="molecule type" value="Genomic_DNA"/>
</dbReference>
<feature type="transmembrane region" description="Helical" evidence="1">
    <location>
        <begin position="56"/>
        <end position="77"/>
    </location>
</feature>
<name>A0A7C5V174_9FIRM</name>
<feature type="transmembrane region" description="Helical" evidence="1">
    <location>
        <begin position="158"/>
        <end position="175"/>
    </location>
</feature>
<evidence type="ECO:0000256" key="1">
    <source>
        <dbReference type="SAM" id="Phobius"/>
    </source>
</evidence>
<feature type="transmembrane region" description="Helical" evidence="1">
    <location>
        <begin position="7"/>
        <end position="28"/>
    </location>
</feature>
<evidence type="ECO:0000313" key="2">
    <source>
        <dbReference type="EMBL" id="HHS01746.1"/>
    </source>
</evidence>
<sequence>MKTRIKLLIVSIFLLYVLSIFFGIKFFLGMDLNQKNQLSSFVSLSMNMAKQDRDSYWKNVLISSAGVILVCLCIWGLSNLHRYMQFLNIGIVMFKGFAFGLTTSIFFYVYKIHGLAFFLSYILLKELIVFIFLIILILYSFIMLFFRDRMVKIDKRSTAVVGLVILLLVCGILLVDNMVAKLACRLI</sequence>
<accession>A0A7C5V174</accession>
<feature type="transmembrane region" description="Helical" evidence="1">
    <location>
        <begin position="122"/>
        <end position="146"/>
    </location>
</feature>
<evidence type="ECO:0008006" key="3">
    <source>
        <dbReference type="Google" id="ProtNLM"/>
    </source>
</evidence>
<feature type="transmembrane region" description="Helical" evidence="1">
    <location>
        <begin position="89"/>
        <end position="110"/>
    </location>
</feature>